<protein>
    <submittedName>
        <fullName evidence="1">Uncharacterized protein</fullName>
    </submittedName>
</protein>
<organism evidence="1 2">
    <name type="scientific">Lentinus tigrinus ALCF2SS1-6</name>
    <dbReference type="NCBI Taxonomy" id="1328759"/>
    <lineage>
        <taxon>Eukaryota</taxon>
        <taxon>Fungi</taxon>
        <taxon>Dikarya</taxon>
        <taxon>Basidiomycota</taxon>
        <taxon>Agaricomycotina</taxon>
        <taxon>Agaricomycetes</taxon>
        <taxon>Polyporales</taxon>
        <taxon>Polyporaceae</taxon>
        <taxon>Lentinus</taxon>
    </lineage>
</organism>
<gene>
    <name evidence="1" type="ORF">L227DRAFT_344870</name>
</gene>
<proteinExistence type="predicted"/>
<dbReference type="Proteomes" id="UP000313359">
    <property type="component" value="Unassembled WGS sequence"/>
</dbReference>
<evidence type="ECO:0000313" key="1">
    <source>
        <dbReference type="EMBL" id="RPD54549.1"/>
    </source>
</evidence>
<dbReference type="EMBL" id="ML122304">
    <property type="protein sequence ID" value="RPD54549.1"/>
    <property type="molecule type" value="Genomic_DNA"/>
</dbReference>
<reference evidence="1" key="1">
    <citation type="journal article" date="2018" name="Genome Biol. Evol.">
        <title>Genomics and development of Lentinus tigrinus, a white-rot wood-decaying mushroom with dimorphic fruiting bodies.</title>
        <authorList>
            <person name="Wu B."/>
            <person name="Xu Z."/>
            <person name="Knudson A."/>
            <person name="Carlson A."/>
            <person name="Chen N."/>
            <person name="Kovaka S."/>
            <person name="LaButti K."/>
            <person name="Lipzen A."/>
            <person name="Pennachio C."/>
            <person name="Riley R."/>
            <person name="Schakwitz W."/>
            <person name="Umezawa K."/>
            <person name="Ohm R.A."/>
            <person name="Grigoriev I.V."/>
            <person name="Nagy L.G."/>
            <person name="Gibbons J."/>
            <person name="Hibbett D."/>
        </authorList>
    </citation>
    <scope>NUCLEOTIDE SEQUENCE [LARGE SCALE GENOMIC DNA]</scope>
    <source>
        <strain evidence="1">ALCF2SS1-6</strain>
    </source>
</reference>
<evidence type="ECO:0000313" key="2">
    <source>
        <dbReference type="Proteomes" id="UP000313359"/>
    </source>
</evidence>
<name>A0A5C2RUA2_9APHY</name>
<keyword evidence="2" id="KW-1185">Reference proteome</keyword>
<sequence length="213" mass="23219">MPVFPSLSAWTAGSTWSPPASGVLQRVDLLVWTTALSANSLSCRNEGVSQDLQHFTNTLLWLDRPAVAVRDASVHTQLTSASCRQYLISCMRRCPGGLWTYAYDTAPCSLSEDFPSTAALSLSLYARTSARPHVCTCAKRSGLGLRTPFVESFLPFSPLPQLVGCQCSSAARRPCILNPNALPRLDRPPLRYWCSAMVNVHTAIYKPASSSSH</sequence>
<accession>A0A5C2RUA2</accession>
<dbReference type="AlphaFoldDB" id="A0A5C2RUA2"/>